<keyword evidence="5" id="KW-1185">Reference proteome</keyword>
<dbReference type="AlphaFoldDB" id="A0A814TDX8"/>
<comment type="caution">
    <text evidence="2">The sequence shown here is derived from an EMBL/GenBank/DDBJ whole genome shotgun (WGS) entry which is preliminary data.</text>
</comment>
<sequence length="243" mass="27313">MATTVTATNELYERLECVNSCSSQLQELNRQLNQLDLKQVESSVYDQLFHWRLTMNEKIAAAGKSDSQYTKEMLNAVERTSKIKASEIKVLLNELEMDFSTFRDGRYKKLQQLEELVKEIEKNKADDERPILLLKYEVDLLSNEINSLKYGIVFSSEAAEKLPSVSSGNDQHFSQPLSTLLGVNTIGLAKEFQFDSTTTASTPPAEGSSATPGETWSEKLKTLIGCIPTDAGASYYNVHYKYL</sequence>
<accession>A0A814TDX8</accession>
<evidence type="ECO:0000313" key="4">
    <source>
        <dbReference type="EMBL" id="CAF3922210.1"/>
    </source>
</evidence>
<dbReference type="Proteomes" id="UP000681722">
    <property type="component" value="Unassembled WGS sequence"/>
</dbReference>
<reference evidence="2" key="1">
    <citation type="submission" date="2021-02" db="EMBL/GenBank/DDBJ databases">
        <authorList>
            <person name="Nowell W R."/>
        </authorList>
    </citation>
    <scope>NUCLEOTIDE SEQUENCE</scope>
</reference>
<dbReference type="EMBL" id="CAJOBC010007128">
    <property type="protein sequence ID" value="CAF3922210.1"/>
    <property type="molecule type" value="Genomic_DNA"/>
</dbReference>
<dbReference type="EMBL" id="CAJNOK010007761">
    <property type="protein sequence ID" value="CAF1043756.1"/>
    <property type="molecule type" value="Genomic_DNA"/>
</dbReference>
<organism evidence="2 5">
    <name type="scientific">Didymodactylos carnosus</name>
    <dbReference type="NCBI Taxonomy" id="1234261"/>
    <lineage>
        <taxon>Eukaryota</taxon>
        <taxon>Metazoa</taxon>
        <taxon>Spiralia</taxon>
        <taxon>Gnathifera</taxon>
        <taxon>Rotifera</taxon>
        <taxon>Eurotatoria</taxon>
        <taxon>Bdelloidea</taxon>
        <taxon>Philodinida</taxon>
        <taxon>Philodinidae</taxon>
        <taxon>Didymodactylos</taxon>
    </lineage>
</organism>
<evidence type="ECO:0000313" key="1">
    <source>
        <dbReference type="EMBL" id="CAF1043756.1"/>
    </source>
</evidence>
<name>A0A814TDX8_9BILA</name>
<dbReference type="EMBL" id="CAJOBA010007771">
    <property type="protein sequence ID" value="CAF3811871.1"/>
    <property type="molecule type" value="Genomic_DNA"/>
</dbReference>
<gene>
    <name evidence="2" type="ORF">GPM918_LOCUS21567</name>
    <name evidence="1" type="ORF">OVA965_LOCUS16618</name>
    <name evidence="4" type="ORF">SRO942_LOCUS21564</name>
    <name evidence="3" type="ORF">TMI583_LOCUS16626</name>
</gene>
<evidence type="ECO:0000313" key="3">
    <source>
        <dbReference type="EMBL" id="CAF3811871.1"/>
    </source>
</evidence>
<dbReference type="Proteomes" id="UP000682733">
    <property type="component" value="Unassembled WGS sequence"/>
</dbReference>
<dbReference type="Proteomes" id="UP000663829">
    <property type="component" value="Unassembled WGS sequence"/>
</dbReference>
<evidence type="ECO:0000313" key="5">
    <source>
        <dbReference type="Proteomes" id="UP000663829"/>
    </source>
</evidence>
<protein>
    <submittedName>
        <fullName evidence="2">Uncharacterized protein</fullName>
    </submittedName>
</protein>
<evidence type="ECO:0000313" key="2">
    <source>
        <dbReference type="EMBL" id="CAF1158804.1"/>
    </source>
</evidence>
<dbReference type="Proteomes" id="UP000677228">
    <property type="component" value="Unassembled WGS sequence"/>
</dbReference>
<proteinExistence type="predicted"/>
<dbReference type="EMBL" id="CAJNOQ010007129">
    <property type="protein sequence ID" value="CAF1158804.1"/>
    <property type="molecule type" value="Genomic_DNA"/>
</dbReference>